<gene>
    <name evidence="2" type="ORF">EJ04DRAFT_527566</name>
</gene>
<accession>A0A9P4QNN7</accession>
<comment type="caution">
    <text evidence="2">The sequence shown here is derived from an EMBL/GenBank/DDBJ whole genome shotgun (WGS) entry which is preliminary data.</text>
</comment>
<feature type="signal peptide" evidence="1">
    <location>
        <begin position="1"/>
        <end position="19"/>
    </location>
</feature>
<keyword evidence="1" id="KW-0732">Signal</keyword>
<keyword evidence="3" id="KW-1185">Reference proteome</keyword>
<organism evidence="2 3">
    <name type="scientific">Polyplosphaeria fusca</name>
    <dbReference type="NCBI Taxonomy" id="682080"/>
    <lineage>
        <taxon>Eukaryota</taxon>
        <taxon>Fungi</taxon>
        <taxon>Dikarya</taxon>
        <taxon>Ascomycota</taxon>
        <taxon>Pezizomycotina</taxon>
        <taxon>Dothideomycetes</taxon>
        <taxon>Pleosporomycetidae</taxon>
        <taxon>Pleosporales</taxon>
        <taxon>Tetraplosphaeriaceae</taxon>
        <taxon>Polyplosphaeria</taxon>
    </lineage>
</organism>
<dbReference type="Proteomes" id="UP000799444">
    <property type="component" value="Unassembled WGS sequence"/>
</dbReference>
<evidence type="ECO:0000313" key="3">
    <source>
        <dbReference type="Proteomes" id="UP000799444"/>
    </source>
</evidence>
<evidence type="ECO:0000313" key="2">
    <source>
        <dbReference type="EMBL" id="KAF2729695.1"/>
    </source>
</evidence>
<evidence type="ECO:0000256" key="1">
    <source>
        <dbReference type="SAM" id="SignalP"/>
    </source>
</evidence>
<protein>
    <submittedName>
        <fullName evidence="2">Uncharacterized protein</fullName>
    </submittedName>
</protein>
<dbReference type="AlphaFoldDB" id="A0A9P4QNN7"/>
<name>A0A9P4QNN7_9PLEO</name>
<sequence>MKFSTTLALLASLAASVAANGSIVTCTGSNGANCQTTGGYVPPNNCNGGCVNFGFKSGKEGSVDSGYCFTAYTSTNCNSGKKLLNTGGYTNGNFKSFSYDCC</sequence>
<dbReference type="EMBL" id="ML996237">
    <property type="protein sequence ID" value="KAF2729695.1"/>
    <property type="molecule type" value="Genomic_DNA"/>
</dbReference>
<proteinExistence type="predicted"/>
<reference evidence="2" key="1">
    <citation type="journal article" date="2020" name="Stud. Mycol.">
        <title>101 Dothideomycetes genomes: a test case for predicting lifestyles and emergence of pathogens.</title>
        <authorList>
            <person name="Haridas S."/>
            <person name="Albert R."/>
            <person name="Binder M."/>
            <person name="Bloem J."/>
            <person name="Labutti K."/>
            <person name="Salamov A."/>
            <person name="Andreopoulos B."/>
            <person name="Baker S."/>
            <person name="Barry K."/>
            <person name="Bills G."/>
            <person name="Bluhm B."/>
            <person name="Cannon C."/>
            <person name="Castanera R."/>
            <person name="Culley D."/>
            <person name="Daum C."/>
            <person name="Ezra D."/>
            <person name="Gonzalez J."/>
            <person name="Henrissat B."/>
            <person name="Kuo A."/>
            <person name="Liang C."/>
            <person name="Lipzen A."/>
            <person name="Lutzoni F."/>
            <person name="Magnuson J."/>
            <person name="Mondo S."/>
            <person name="Nolan M."/>
            <person name="Ohm R."/>
            <person name="Pangilinan J."/>
            <person name="Park H.-J."/>
            <person name="Ramirez L."/>
            <person name="Alfaro M."/>
            <person name="Sun H."/>
            <person name="Tritt A."/>
            <person name="Yoshinaga Y."/>
            <person name="Zwiers L.-H."/>
            <person name="Turgeon B."/>
            <person name="Goodwin S."/>
            <person name="Spatafora J."/>
            <person name="Crous P."/>
            <person name="Grigoriev I."/>
        </authorList>
    </citation>
    <scope>NUCLEOTIDE SEQUENCE</scope>
    <source>
        <strain evidence="2">CBS 125425</strain>
    </source>
</reference>
<feature type="chain" id="PRO_5040181855" evidence="1">
    <location>
        <begin position="20"/>
        <end position="102"/>
    </location>
</feature>